<dbReference type="AlphaFoldDB" id="A0AA96GA24"/>
<dbReference type="Gene3D" id="3.20.20.190">
    <property type="entry name" value="Phosphatidylinositol (PI) phosphodiesterase"/>
    <property type="match status" value="1"/>
</dbReference>
<sequence>MPHNIWINVDIKQNNPLVGRLVAETVAKAQRFNQIIFGAREGTAPAVRRVAGKAEEESWVANMSREIFRSQYVDTTINSCDEFIQLSFLRGRPSVETMEQLNQAGIRVNYSWLGDEDEGELRQDLGELFARGVDFVLVDHVGQALKGACALGITPVVPHWNGTAPFTCREPPRFAPER</sequence>
<gene>
    <name evidence="1" type="ORF">PP769_10090</name>
</gene>
<accession>A0AA96GA24</accession>
<dbReference type="RefSeq" id="WP_312639918.1">
    <property type="nucleotide sequence ID" value="NZ_CP116967.1"/>
</dbReference>
<protein>
    <submittedName>
        <fullName evidence="1">Uncharacterized protein</fullName>
    </submittedName>
</protein>
<reference evidence="1 2" key="1">
    <citation type="submission" date="2023-01" db="EMBL/GenBank/DDBJ databases">
        <title>Cultivation and genomic characterization of new, ubiquitous marine nitrite-oxidizing bacteria from the Nitrospirales.</title>
        <authorList>
            <person name="Mueller A.J."/>
            <person name="Daebeler A."/>
            <person name="Herbold C.W."/>
            <person name="Kirkegaard R.H."/>
            <person name="Daims H."/>
        </authorList>
    </citation>
    <scope>NUCLEOTIDE SEQUENCE [LARGE SCALE GENOMIC DNA]</scope>
    <source>
        <strain evidence="1 2">VA</strain>
    </source>
</reference>
<organism evidence="1 2">
    <name type="scientific">Candidatus Nitrospira allomarina</name>
    <dbReference type="NCBI Taxonomy" id="3020900"/>
    <lineage>
        <taxon>Bacteria</taxon>
        <taxon>Pseudomonadati</taxon>
        <taxon>Nitrospirota</taxon>
        <taxon>Nitrospiria</taxon>
        <taxon>Nitrospirales</taxon>
        <taxon>Nitrospiraceae</taxon>
        <taxon>Nitrospira</taxon>
    </lineage>
</organism>
<name>A0AA96GA24_9BACT</name>
<dbReference type="Proteomes" id="UP001302719">
    <property type="component" value="Chromosome"/>
</dbReference>
<proteinExistence type="predicted"/>
<dbReference type="GO" id="GO:0008081">
    <property type="term" value="F:phosphoric diester hydrolase activity"/>
    <property type="evidence" value="ECO:0007669"/>
    <property type="project" value="InterPro"/>
</dbReference>
<dbReference type="EMBL" id="CP116967">
    <property type="protein sequence ID" value="WNM56335.1"/>
    <property type="molecule type" value="Genomic_DNA"/>
</dbReference>
<keyword evidence="2" id="KW-1185">Reference proteome</keyword>
<evidence type="ECO:0000313" key="2">
    <source>
        <dbReference type="Proteomes" id="UP001302719"/>
    </source>
</evidence>
<dbReference type="InterPro" id="IPR017946">
    <property type="entry name" value="PLC-like_Pdiesterase_TIM-brl"/>
</dbReference>
<dbReference type="SUPFAM" id="SSF51695">
    <property type="entry name" value="PLC-like phosphodiesterases"/>
    <property type="match status" value="1"/>
</dbReference>
<evidence type="ECO:0000313" key="1">
    <source>
        <dbReference type="EMBL" id="WNM56335.1"/>
    </source>
</evidence>
<dbReference type="KEGG" id="nall:PP769_10090"/>
<dbReference type="GO" id="GO:0006629">
    <property type="term" value="P:lipid metabolic process"/>
    <property type="evidence" value="ECO:0007669"/>
    <property type="project" value="InterPro"/>
</dbReference>